<reference evidence="1 2" key="1">
    <citation type="submission" date="2016-10" db="EMBL/GenBank/DDBJ databases">
        <title>Genome sequence of the ascomycete fungus Penicillium subrubescens.</title>
        <authorList>
            <person name="De Vries R.P."/>
            <person name="Peng M."/>
            <person name="Dilokpimol A."/>
            <person name="Hilden K."/>
            <person name="Makela M.R."/>
            <person name="Grigoriev I."/>
            <person name="Riley R."/>
            <person name="Granchi Z."/>
        </authorList>
    </citation>
    <scope>NUCLEOTIDE SEQUENCE [LARGE SCALE GENOMIC DNA]</scope>
    <source>
        <strain evidence="1 2">CBS 132785</strain>
    </source>
</reference>
<gene>
    <name evidence="1" type="ORF">PENSUB_12928</name>
</gene>
<protein>
    <submittedName>
        <fullName evidence="1">Uncharacterized protein</fullName>
    </submittedName>
</protein>
<organism evidence="1 2">
    <name type="scientific">Penicillium subrubescens</name>
    <dbReference type="NCBI Taxonomy" id="1316194"/>
    <lineage>
        <taxon>Eukaryota</taxon>
        <taxon>Fungi</taxon>
        <taxon>Dikarya</taxon>
        <taxon>Ascomycota</taxon>
        <taxon>Pezizomycotina</taxon>
        <taxon>Eurotiomycetes</taxon>
        <taxon>Eurotiomycetidae</taxon>
        <taxon>Eurotiales</taxon>
        <taxon>Aspergillaceae</taxon>
        <taxon>Penicillium</taxon>
    </lineage>
</organism>
<accession>A0A1Q5SVF8</accession>
<dbReference type="AlphaFoldDB" id="A0A1Q5SVF8"/>
<sequence length="138" mass="16256">MSKLAGDLRLKTDNTEAMDVFNADMRWPLTKANSPPLWQRRGHSHMCLIFIPDECPKEVYGQMQLKHHVSFNRDFYPYIHCRDCKCGARSGWERCHCEECVFDYMVKRWYPDPESPPVSLLVKGGTERLIHNGYFAWD</sequence>
<name>A0A1Q5SVF8_9EURO</name>
<evidence type="ECO:0000313" key="2">
    <source>
        <dbReference type="Proteomes" id="UP000186955"/>
    </source>
</evidence>
<comment type="caution">
    <text evidence="1">The sequence shown here is derived from an EMBL/GenBank/DDBJ whole genome shotgun (WGS) entry which is preliminary data.</text>
</comment>
<proteinExistence type="predicted"/>
<dbReference type="Proteomes" id="UP000186955">
    <property type="component" value="Unassembled WGS sequence"/>
</dbReference>
<keyword evidence="2" id="KW-1185">Reference proteome</keyword>
<evidence type="ECO:0000313" key="1">
    <source>
        <dbReference type="EMBL" id="OKO91855.1"/>
    </source>
</evidence>
<dbReference type="EMBL" id="MNBE01000744">
    <property type="protein sequence ID" value="OKO91855.1"/>
    <property type="molecule type" value="Genomic_DNA"/>
</dbReference>